<dbReference type="InterPro" id="IPR003607">
    <property type="entry name" value="HD/PDEase_dom"/>
</dbReference>
<evidence type="ECO:0000313" key="3">
    <source>
        <dbReference type="Proteomes" id="UP000239549"/>
    </source>
</evidence>
<dbReference type="Pfam" id="PF01966">
    <property type="entry name" value="HD"/>
    <property type="match status" value="1"/>
</dbReference>
<proteinExistence type="predicted"/>
<name>A0A2L2X955_9FIRM</name>
<gene>
    <name evidence="2" type="ORF">DCCM_0314</name>
</gene>
<dbReference type="Proteomes" id="UP000239549">
    <property type="component" value="Unassembled WGS sequence"/>
</dbReference>
<sequence length="179" mass="20638">MDRVKAIINHPLYREYLEKNAQREKERRFCRHDFQHMEDVARVSYNILTDSGRIGDIISRGVSREFVREVIYAAGLLHDIARWIQYDTGEDHALAGARLARPIMENTGFDPRETALALRAIREHRRGGPGASLLGRTLCLADDLSRPCGKCDARLDCYKFEQMENIRRELALTQKILVL</sequence>
<protein>
    <submittedName>
        <fullName evidence="2">DHNTP pyrophosphatase</fullName>
    </submittedName>
</protein>
<keyword evidence="3" id="KW-1185">Reference proteome</keyword>
<organism evidence="2 3">
    <name type="scientific">Desulfocucumis palustris</name>
    <dbReference type="NCBI Taxonomy" id="1898651"/>
    <lineage>
        <taxon>Bacteria</taxon>
        <taxon>Bacillati</taxon>
        <taxon>Bacillota</taxon>
        <taxon>Clostridia</taxon>
        <taxon>Eubacteriales</taxon>
        <taxon>Desulfocucumaceae</taxon>
        <taxon>Desulfocucumis</taxon>
    </lineage>
</organism>
<reference evidence="3" key="1">
    <citation type="submission" date="2018-02" db="EMBL/GenBank/DDBJ databases">
        <title>Genome sequence of Desulfocucumis palustris strain NAW-5.</title>
        <authorList>
            <person name="Watanabe M."/>
            <person name="Kojima H."/>
            <person name="Fukui M."/>
        </authorList>
    </citation>
    <scope>NUCLEOTIDE SEQUENCE [LARGE SCALE GENOMIC DNA]</scope>
    <source>
        <strain evidence="3">NAW-5</strain>
    </source>
</reference>
<dbReference type="AlphaFoldDB" id="A0A2L2X955"/>
<feature type="domain" description="HD" evidence="1">
    <location>
        <begin position="33"/>
        <end position="147"/>
    </location>
</feature>
<evidence type="ECO:0000259" key="1">
    <source>
        <dbReference type="PROSITE" id="PS51831"/>
    </source>
</evidence>
<evidence type="ECO:0000313" key="2">
    <source>
        <dbReference type="EMBL" id="GBF32123.1"/>
    </source>
</evidence>
<dbReference type="InterPro" id="IPR006674">
    <property type="entry name" value="HD_domain"/>
</dbReference>
<dbReference type="SUPFAM" id="SSF109604">
    <property type="entry name" value="HD-domain/PDEase-like"/>
    <property type="match status" value="1"/>
</dbReference>
<dbReference type="EMBL" id="BFAV01000018">
    <property type="protein sequence ID" value="GBF32123.1"/>
    <property type="molecule type" value="Genomic_DNA"/>
</dbReference>
<dbReference type="SMART" id="SM00471">
    <property type="entry name" value="HDc"/>
    <property type="match status" value="1"/>
</dbReference>
<comment type="caution">
    <text evidence="2">The sequence shown here is derived from an EMBL/GenBank/DDBJ whole genome shotgun (WGS) entry which is preliminary data.</text>
</comment>
<dbReference type="PROSITE" id="PS51831">
    <property type="entry name" value="HD"/>
    <property type="match status" value="1"/>
</dbReference>
<dbReference type="Gene3D" id="1.10.3210.10">
    <property type="entry name" value="Hypothetical protein af1432"/>
    <property type="match status" value="1"/>
</dbReference>
<accession>A0A2L2X955</accession>